<organism evidence="9 10">
    <name type="scientific">Geranomyces variabilis</name>
    <dbReference type="NCBI Taxonomy" id="109894"/>
    <lineage>
        <taxon>Eukaryota</taxon>
        <taxon>Fungi</taxon>
        <taxon>Fungi incertae sedis</taxon>
        <taxon>Chytridiomycota</taxon>
        <taxon>Chytridiomycota incertae sedis</taxon>
        <taxon>Chytridiomycetes</taxon>
        <taxon>Spizellomycetales</taxon>
        <taxon>Powellomycetaceae</taxon>
        <taxon>Geranomyces</taxon>
    </lineage>
</organism>
<feature type="compositionally biased region" description="Low complexity" evidence="8">
    <location>
        <begin position="312"/>
        <end position="365"/>
    </location>
</feature>
<keyword evidence="7" id="KW-0472">Membrane</keyword>
<evidence type="ECO:0000313" key="10">
    <source>
        <dbReference type="Proteomes" id="UP001212152"/>
    </source>
</evidence>
<dbReference type="GO" id="GO:0005739">
    <property type="term" value="C:mitochondrion"/>
    <property type="evidence" value="ECO:0007669"/>
    <property type="project" value="UniProtKB-SubCell"/>
</dbReference>
<feature type="compositionally biased region" description="Polar residues" evidence="8">
    <location>
        <begin position="366"/>
        <end position="375"/>
    </location>
</feature>
<proteinExistence type="predicted"/>
<dbReference type="GO" id="GO:0016020">
    <property type="term" value="C:membrane"/>
    <property type="evidence" value="ECO:0007669"/>
    <property type="project" value="UniProtKB-SubCell"/>
</dbReference>
<dbReference type="PANTHER" id="PTHR14360:SF12">
    <property type="entry name" value="MOZ PROTEIN REPRESENTS A CHROMATIN-ASSOCIATED ACETYLTRANSFERASE"/>
    <property type="match status" value="1"/>
</dbReference>
<reference evidence="9" key="1">
    <citation type="submission" date="2020-05" db="EMBL/GenBank/DDBJ databases">
        <title>Phylogenomic resolution of chytrid fungi.</title>
        <authorList>
            <person name="Stajich J.E."/>
            <person name="Amses K."/>
            <person name="Simmons R."/>
            <person name="Seto K."/>
            <person name="Myers J."/>
            <person name="Bonds A."/>
            <person name="Quandt C.A."/>
            <person name="Barry K."/>
            <person name="Liu P."/>
            <person name="Grigoriev I."/>
            <person name="Longcore J.E."/>
            <person name="James T.Y."/>
        </authorList>
    </citation>
    <scope>NUCLEOTIDE SEQUENCE</scope>
    <source>
        <strain evidence="9">JEL0379</strain>
    </source>
</reference>
<keyword evidence="3" id="KW-0812">Transmembrane</keyword>
<gene>
    <name evidence="9" type="ORF">HDU87_005971</name>
</gene>
<protein>
    <submittedName>
        <fullName evidence="9">Uncharacterized protein</fullName>
    </submittedName>
</protein>
<evidence type="ECO:0000256" key="3">
    <source>
        <dbReference type="ARBA" id="ARBA00022692"/>
    </source>
</evidence>
<feature type="region of interest" description="Disordered" evidence="8">
    <location>
        <begin position="42"/>
        <end position="72"/>
    </location>
</feature>
<dbReference type="Gene3D" id="1.20.5.340">
    <property type="match status" value="1"/>
</dbReference>
<name>A0AAD5TQ97_9FUNG</name>
<dbReference type="Pfam" id="PF07798">
    <property type="entry name" value="CCDC90-like"/>
    <property type="match status" value="1"/>
</dbReference>
<keyword evidence="6" id="KW-0496">Mitochondrion</keyword>
<evidence type="ECO:0000256" key="8">
    <source>
        <dbReference type="SAM" id="MobiDB-lite"/>
    </source>
</evidence>
<keyword evidence="5" id="KW-0175">Coiled coil</keyword>
<evidence type="ECO:0000256" key="7">
    <source>
        <dbReference type="ARBA" id="ARBA00023136"/>
    </source>
</evidence>
<sequence length="381" mass="41644">MSAHTSSTWRRAVHATGAGLRLSPTVAAAPALPRRPLPPYTAASYSLTSKRPKEGAPASEGQSYGSLVPPPTRQAMTDYIRSLSRLLDSPTAAAAAASAPGGPVAQQRRSITSKFNFDTYKLVRQLERQGFTRGQAVAIMRTINALLVDSTLSIRSGILSKTDLDNQTYLYKAHLQELRNELQLLRQNDSTQLKADTDQILRDTESMNAKFSEIIGSLKTDVSMDLNNHKTDGREIGTETDLNIQEIHHKLILKISDLKTKIETMKVETTTNIVWMALATFATLMSVDWIFPKPKPAAPEAQSQQQPPPPIISAFPHPLRTSPAPSQQPQQQQPQQPSQTSQNPQLGGSNPPQANQPGQGQFAQPHQVSTGTQTAEMVISY</sequence>
<accession>A0AAD5TQ97</accession>
<dbReference type="AlphaFoldDB" id="A0AAD5TQ97"/>
<evidence type="ECO:0000256" key="5">
    <source>
        <dbReference type="ARBA" id="ARBA00023054"/>
    </source>
</evidence>
<dbReference type="InterPro" id="IPR024461">
    <property type="entry name" value="CCDC90-like"/>
</dbReference>
<evidence type="ECO:0000256" key="2">
    <source>
        <dbReference type="ARBA" id="ARBA00004370"/>
    </source>
</evidence>
<comment type="caution">
    <text evidence="9">The sequence shown here is derived from an EMBL/GenBank/DDBJ whole genome shotgun (WGS) entry which is preliminary data.</text>
</comment>
<evidence type="ECO:0000256" key="6">
    <source>
        <dbReference type="ARBA" id="ARBA00023128"/>
    </source>
</evidence>
<comment type="subcellular location">
    <subcellularLocation>
        <location evidence="2">Membrane</location>
    </subcellularLocation>
    <subcellularLocation>
        <location evidence="1">Mitochondrion</location>
    </subcellularLocation>
</comment>
<dbReference type="EMBL" id="JADGJQ010000005">
    <property type="protein sequence ID" value="KAJ3183855.1"/>
    <property type="molecule type" value="Genomic_DNA"/>
</dbReference>
<keyword evidence="10" id="KW-1185">Reference proteome</keyword>
<dbReference type="Proteomes" id="UP001212152">
    <property type="component" value="Unassembled WGS sequence"/>
</dbReference>
<feature type="region of interest" description="Disordered" evidence="8">
    <location>
        <begin position="296"/>
        <end position="381"/>
    </location>
</feature>
<evidence type="ECO:0000313" key="9">
    <source>
        <dbReference type="EMBL" id="KAJ3183855.1"/>
    </source>
</evidence>
<evidence type="ECO:0000256" key="4">
    <source>
        <dbReference type="ARBA" id="ARBA00022989"/>
    </source>
</evidence>
<keyword evidence="4" id="KW-1133">Transmembrane helix</keyword>
<evidence type="ECO:0000256" key="1">
    <source>
        <dbReference type="ARBA" id="ARBA00004173"/>
    </source>
</evidence>
<dbReference type="PANTHER" id="PTHR14360">
    <property type="entry name" value="PROTEIN FMP32, MITOCHONDRIAL"/>
    <property type="match status" value="1"/>
</dbReference>